<proteinExistence type="predicted"/>
<name>A0A4S4LH77_9AGAM</name>
<feature type="region of interest" description="Disordered" evidence="1">
    <location>
        <begin position="132"/>
        <end position="157"/>
    </location>
</feature>
<keyword evidence="2" id="KW-0812">Transmembrane</keyword>
<keyword evidence="4" id="KW-1185">Reference proteome</keyword>
<evidence type="ECO:0000313" key="4">
    <source>
        <dbReference type="Proteomes" id="UP000308199"/>
    </source>
</evidence>
<protein>
    <submittedName>
        <fullName evidence="3">Uncharacterized protein</fullName>
    </submittedName>
</protein>
<reference evidence="3 4" key="1">
    <citation type="submission" date="2019-02" db="EMBL/GenBank/DDBJ databases">
        <title>Genome sequencing of the rare red list fungi Phellinidium pouzarii.</title>
        <authorList>
            <person name="Buettner E."/>
            <person name="Kellner H."/>
        </authorList>
    </citation>
    <scope>NUCLEOTIDE SEQUENCE [LARGE SCALE GENOMIC DNA]</scope>
    <source>
        <strain evidence="3 4">DSM 108285</strain>
    </source>
</reference>
<keyword evidence="2" id="KW-0472">Membrane</keyword>
<evidence type="ECO:0000256" key="2">
    <source>
        <dbReference type="SAM" id="Phobius"/>
    </source>
</evidence>
<organism evidence="3 4">
    <name type="scientific">Phellinidium pouzarii</name>
    <dbReference type="NCBI Taxonomy" id="167371"/>
    <lineage>
        <taxon>Eukaryota</taxon>
        <taxon>Fungi</taxon>
        <taxon>Dikarya</taxon>
        <taxon>Basidiomycota</taxon>
        <taxon>Agaricomycotina</taxon>
        <taxon>Agaricomycetes</taxon>
        <taxon>Hymenochaetales</taxon>
        <taxon>Hymenochaetaceae</taxon>
        <taxon>Phellinidium</taxon>
    </lineage>
</organism>
<comment type="caution">
    <text evidence="3">The sequence shown here is derived from an EMBL/GenBank/DDBJ whole genome shotgun (WGS) entry which is preliminary data.</text>
</comment>
<feature type="compositionally biased region" description="Basic and acidic residues" evidence="1">
    <location>
        <begin position="147"/>
        <end position="156"/>
    </location>
</feature>
<evidence type="ECO:0000313" key="3">
    <source>
        <dbReference type="EMBL" id="THH10631.1"/>
    </source>
</evidence>
<dbReference type="AlphaFoldDB" id="A0A4S4LH77"/>
<dbReference type="OrthoDB" id="10676879at2759"/>
<accession>A0A4S4LH77</accession>
<feature type="compositionally biased region" description="Low complexity" evidence="1">
    <location>
        <begin position="209"/>
        <end position="219"/>
    </location>
</feature>
<feature type="region of interest" description="Disordered" evidence="1">
    <location>
        <begin position="194"/>
        <end position="245"/>
    </location>
</feature>
<evidence type="ECO:0000256" key="1">
    <source>
        <dbReference type="SAM" id="MobiDB-lite"/>
    </source>
</evidence>
<feature type="transmembrane region" description="Helical" evidence="2">
    <location>
        <begin position="12"/>
        <end position="39"/>
    </location>
</feature>
<gene>
    <name evidence="3" type="ORF">EW145_g1212</name>
</gene>
<keyword evidence="2" id="KW-1133">Transmembrane helix</keyword>
<dbReference type="Proteomes" id="UP000308199">
    <property type="component" value="Unassembled WGS sequence"/>
</dbReference>
<dbReference type="EMBL" id="SGPK01000031">
    <property type="protein sequence ID" value="THH10631.1"/>
    <property type="molecule type" value="Genomic_DNA"/>
</dbReference>
<feature type="compositionally biased region" description="Polar residues" evidence="1">
    <location>
        <begin position="135"/>
        <end position="146"/>
    </location>
</feature>
<sequence>MPQIESKQTITATYICYAFIAQILASWGLIISILAPVVIKHPLPEYVETKASRYRLLTPRTSPPKPPVKTTSTIPALQKPMSMPRRNTFHDILPSPSRTLGAQHHVHKARRATISTLRSFSSPARPPFIKAMTRLQPTADSGTEDVSSSKDPDKDAAPLLQRAASVVAPIQRARKAVRRSFSLAQAPIFFEDAPSVSETTISEEPDSDQPPSSAPNDDQFASTPTQNDDAPCFFSPTTDSTRKTPLTLLKVARTRTQTALRNTASSVARVSTLRVTKT</sequence>